<feature type="transmembrane region" description="Helical" evidence="6">
    <location>
        <begin position="451"/>
        <end position="472"/>
    </location>
</feature>
<dbReference type="PANTHER" id="PTHR23502">
    <property type="entry name" value="MAJOR FACILITATOR SUPERFAMILY"/>
    <property type="match status" value="1"/>
</dbReference>
<keyword evidence="9" id="KW-1185">Reference proteome</keyword>
<dbReference type="OrthoDB" id="6770063at2759"/>
<keyword evidence="3 6" id="KW-1133">Transmembrane helix</keyword>
<feature type="transmembrane region" description="Helical" evidence="6">
    <location>
        <begin position="162"/>
        <end position="184"/>
    </location>
</feature>
<organism evidence="8 9">
    <name type="scientific">Lachnellula suecica</name>
    <dbReference type="NCBI Taxonomy" id="602035"/>
    <lineage>
        <taxon>Eukaryota</taxon>
        <taxon>Fungi</taxon>
        <taxon>Dikarya</taxon>
        <taxon>Ascomycota</taxon>
        <taxon>Pezizomycotina</taxon>
        <taxon>Leotiomycetes</taxon>
        <taxon>Helotiales</taxon>
        <taxon>Lachnaceae</taxon>
        <taxon>Lachnellula</taxon>
    </lineage>
</organism>
<dbReference type="Pfam" id="PF07690">
    <property type="entry name" value="MFS_1"/>
    <property type="match status" value="1"/>
</dbReference>
<dbReference type="SUPFAM" id="SSF103473">
    <property type="entry name" value="MFS general substrate transporter"/>
    <property type="match status" value="1"/>
</dbReference>
<feature type="transmembrane region" description="Helical" evidence="6">
    <location>
        <begin position="109"/>
        <end position="128"/>
    </location>
</feature>
<evidence type="ECO:0000256" key="2">
    <source>
        <dbReference type="ARBA" id="ARBA00022692"/>
    </source>
</evidence>
<reference evidence="8 9" key="1">
    <citation type="submission" date="2018-05" db="EMBL/GenBank/DDBJ databases">
        <title>Genome sequencing and assembly of the regulated plant pathogen Lachnellula willkommii and related sister species for the development of diagnostic species identification markers.</title>
        <authorList>
            <person name="Giroux E."/>
            <person name="Bilodeau G."/>
        </authorList>
    </citation>
    <scope>NUCLEOTIDE SEQUENCE [LARGE SCALE GENOMIC DNA]</scope>
    <source>
        <strain evidence="8 9">CBS 268.59</strain>
    </source>
</reference>
<name>A0A8T9C295_9HELO</name>
<keyword evidence="2 6" id="KW-0812">Transmembrane</keyword>
<evidence type="ECO:0000313" key="9">
    <source>
        <dbReference type="Proteomes" id="UP000469558"/>
    </source>
</evidence>
<feature type="domain" description="Major facilitator superfamily (MFS) profile" evidence="7">
    <location>
        <begin position="70"/>
        <end position="509"/>
    </location>
</feature>
<sequence length="518" mass="56238">MSKHENLSGTKIREAIQVPGSTSGSDVDDLEKGPMKVASTENVDPNLVTWESTADPMNPKNWPMRDKWVVTLLISCFLLATLMSSTIISPALPSIAKTLGMTSDVEIQTSMSVFVLGYAFGPLFLAPLSEVYGRVIVVQVSNVWFVIWSIVSGFAATKAQMIAARLMAGIGGSAALAIGGGIVSDVWRPEQRGRSLALYSFVPLLGPAIGPLIGGYISQRASWRWSFFVLAIFEGVLVLGSLLTFKETYAPTILSRKAKVLRKETGNSDLYTKYEKENPTLLPKLKSSLVRPTKFLFTHPILQILTLYGAYSFGLLYIVHSTFPALWINRYHETVSQSGLNFISIAIGFTIGAQVAAPMTDRIWQHLRKKAAASNPTADGSEPAIVPEYRVPLMLPGALLIPIGLLIYGWCAQAKTHWIGPNIGIAIFSAGSTVGTQCQTAYIVDSYPEYTASALAAFSVVKSFAGFGFPLFAPQMYQALDYGWGNTLIAGVAILLGVPMPWILWKYGARIRAKSAAH</sequence>
<gene>
    <name evidence="8" type="primary">vrtL_0</name>
    <name evidence="8" type="ORF">LSUE1_G004809</name>
</gene>
<evidence type="ECO:0000256" key="4">
    <source>
        <dbReference type="ARBA" id="ARBA00023136"/>
    </source>
</evidence>
<evidence type="ECO:0000256" key="5">
    <source>
        <dbReference type="SAM" id="MobiDB-lite"/>
    </source>
</evidence>
<evidence type="ECO:0000256" key="3">
    <source>
        <dbReference type="ARBA" id="ARBA00022989"/>
    </source>
</evidence>
<feature type="transmembrane region" description="Helical" evidence="6">
    <location>
        <begin position="223"/>
        <end position="245"/>
    </location>
</feature>
<dbReference type="InterPro" id="IPR036259">
    <property type="entry name" value="MFS_trans_sf"/>
</dbReference>
<dbReference type="Gene3D" id="1.20.1250.20">
    <property type="entry name" value="MFS general substrate transporter like domains"/>
    <property type="match status" value="1"/>
</dbReference>
<dbReference type="FunFam" id="1.20.1250.20:FF:000011">
    <property type="entry name" value="MFS multidrug transporter, putative"/>
    <property type="match status" value="1"/>
</dbReference>
<dbReference type="PANTHER" id="PTHR23502:SF60">
    <property type="entry name" value="MAJOR FACILITATOR SUPERFAMILY (MFS) PROFILE DOMAIN-CONTAINING PROTEIN-RELATED"/>
    <property type="match status" value="1"/>
</dbReference>
<feature type="compositionally biased region" description="Basic and acidic residues" evidence="5">
    <location>
        <begin position="1"/>
        <end position="14"/>
    </location>
</feature>
<comment type="caution">
    <text evidence="8">The sequence shown here is derived from an EMBL/GenBank/DDBJ whole genome shotgun (WGS) entry which is preliminary data.</text>
</comment>
<accession>A0A8T9C295</accession>
<dbReference type="InterPro" id="IPR011701">
    <property type="entry name" value="MFS"/>
</dbReference>
<feature type="transmembrane region" description="Helical" evidence="6">
    <location>
        <begin position="196"/>
        <end position="217"/>
    </location>
</feature>
<dbReference type="EMBL" id="QGMK01000846">
    <property type="protein sequence ID" value="TVY78104.1"/>
    <property type="molecule type" value="Genomic_DNA"/>
</dbReference>
<evidence type="ECO:0000313" key="8">
    <source>
        <dbReference type="EMBL" id="TVY78104.1"/>
    </source>
</evidence>
<evidence type="ECO:0000256" key="6">
    <source>
        <dbReference type="SAM" id="Phobius"/>
    </source>
</evidence>
<dbReference type="GO" id="GO:0016020">
    <property type="term" value="C:membrane"/>
    <property type="evidence" value="ECO:0007669"/>
    <property type="project" value="UniProtKB-SubCell"/>
</dbReference>
<feature type="transmembrane region" description="Helical" evidence="6">
    <location>
        <begin position="339"/>
        <end position="360"/>
    </location>
</feature>
<evidence type="ECO:0000256" key="1">
    <source>
        <dbReference type="ARBA" id="ARBA00004141"/>
    </source>
</evidence>
<dbReference type="CDD" id="cd17323">
    <property type="entry name" value="MFS_Tpo1_MDR_like"/>
    <property type="match status" value="1"/>
</dbReference>
<feature type="transmembrane region" description="Helical" evidence="6">
    <location>
        <begin position="391"/>
        <end position="410"/>
    </location>
</feature>
<dbReference type="GO" id="GO:0022857">
    <property type="term" value="F:transmembrane transporter activity"/>
    <property type="evidence" value="ECO:0007669"/>
    <property type="project" value="InterPro"/>
</dbReference>
<evidence type="ECO:0000259" key="7">
    <source>
        <dbReference type="PROSITE" id="PS50850"/>
    </source>
</evidence>
<dbReference type="InterPro" id="IPR020846">
    <property type="entry name" value="MFS_dom"/>
</dbReference>
<feature type="transmembrane region" description="Helical" evidence="6">
    <location>
        <begin position="135"/>
        <end position="156"/>
    </location>
</feature>
<dbReference type="AlphaFoldDB" id="A0A8T9C295"/>
<dbReference type="PROSITE" id="PS50850">
    <property type="entry name" value="MFS"/>
    <property type="match status" value="1"/>
</dbReference>
<protein>
    <submittedName>
        <fullName evidence="8">Efflux pump vrtL</fullName>
    </submittedName>
</protein>
<feature type="region of interest" description="Disordered" evidence="5">
    <location>
        <begin position="1"/>
        <end position="32"/>
    </location>
</feature>
<dbReference type="Proteomes" id="UP000469558">
    <property type="component" value="Unassembled WGS sequence"/>
</dbReference>
<comment type="subcellular location">
    <subcellularLocation>
        <location evidence="1">Membrane</location>
        <topology evidence="1">Multi-pass membrane protein</topology>
    </subcellularLocation>
</comment>
<proteinExistence type="predicted"/>
<keyword evidence="4 6" id="KW-0472">Membrane</keyword>
<feature type="transmembrane region" description="Helical" evidence="6">
    <location>
        <begin position="422"/>
        <end position="444"/>
    </location>
</feature>
<feature type="transmembrane region" description="Helical" evidence="6">
    <location>
        <begin position="484"/>
        <end position="505"/>
    </location>
</feature>
<feature type="transmembrane region" description="Helical" evidence="6">
    <location>
        <begin position="295"/>
        <end position="319"/>
    </location>
</feature>
<feature type="transmembrane region" description="Helical" evidence="6">
    <location>
        <begin position="68"/>
        <end position="89"/>
    </location>
</feature>